<evidence type="ECO:0000313" key="10">
    <source>
        <dbReference type="Proteomes" id="UP000029444"/>
    </source>
</evidence>
<dbReference type="SUPFAM" id="SSF46785">
    <property type="entry name" value="Winged helix' DNA-binding domain"/>
    <property type="match status" value="1"/>
</dbReference>
<gene>
    <name evidence="9" type="ORF">Y5S_00231</name>
</gene>
<evidence type="ECO:0000313" key="9">
    <source>
        <dbReference type="EMBL" id="KGD66564.1"/>
    </source>
</evidence>
<dbReference type="Gene3D" id="1.10.10.10">
    <property type="entry name" value="Winged helix-like DNA-binding domain superfamily/Winged helix DNA-binding domain"/>
    <property type="match status" value="1"/>
</dbReference>
<evidence type="ECO:0000256" key="3">
    <source>
        <dbReference type="ARBA" id="ARBA00022833"/>
    </source>
</evidence>
<keyword evidence="4" id="KW-0805">Transcription regulation</keyword>
<evidence type="ECO:0000256" key="5">
    <source>
        <dbReference type="ARBA" id="ARBA00023125"/>
    </source>
</evidence>
<feature type="binding site" evidence="7">
    <location>
        <position position="107"/>
    </location>
    <ligand>
        <name>Zn(2+)</name>
        <dbReference type="ChEBI" id="CHEBI:29105"/>
    </ligand>
</feature>
<dbReference type="Pfam" id="PF01475">
    <property type="entry name" value="FUR"/>
    <property type="match status" value="1"/>
</dbReference>
<dbReference type="GO" id="GO:0000976">
    <property type="term" value="F:transcription cis-regulatory region binding"/>
    <property type="evidence" value="ECO:0007669"/>
    <property type="project" value="TreeGrafter"/>
</dbReference>
<accession>A0A095SQE0</accession>
<evidence type="ECO:0000256" key="8">
    <source>
        <dbReference type="PIRSR" id="PIRSR602481-2"/>
    </source>
</evidence>
<dbReference type="GO" id="GO:1900376">
    <property type="term" value="P:regulation of secondary metabolite biosynthetic process"/>
    <property type="evidence" value="ECO:0007669"/>
    <property type="project" value="TreeGrafter"/>
</dbReference>
<dbReference type="InterPro" id="IPR036388">
    <property type="entry name" value="WH-like_DNA-bd_sf"/>
</dbReference>
<evidence type="ECO:0000256" key="4">
    <source>
        <dbReference type="ARBA" id="ARBA00023015"/>
    </source>
</evidence>
<comment type="caution">
    <text evidence="9">The sequence shown here is derived from an EMBL/GenBank/DDBJ whole genome shotgun (WGS) entry which is preliminary data.</text>
</comment>
<keyword evidence="5" id="KW-0238">DNA-binding</keyword>
<dbReference type="OrthoDB" id="9801127at2"/>
<dbReference type="GO" id="GO:0003700">
    <property type="term" value="F:DNA-binding transcription factor activity"/>
    <property type="evidence" value="ECO:0007669"/>
    <property type="project" value="InterPro"/>
</dbReference>
<sequence>MSRTDRILASAEQQCREQGVRMTPQRKQVMDLLLQQQGPQSAYQLLDQFKARYQGNAQPPTIYRALDFLVQQGLVHRLSSTNQYLACDHITCHHGHKGTVFLLCDECGGVQETPMAGAAVSELEHTLDDLGFVIQQEPLLEVHGRCARCVAS</sequence>
<evidence type="ECO:0000256" key="2">
    <source>
        <dbReference type="ARBA" id="ARBA00022491"/>
    </source>
</evidence>
<comment type="similarity">
    <text evidence="1">Belongs to the Fur family.</text>
</comment>
<keyword evidence="10" id="KW-1185">Reference proteome</keyword>
<dbReference type="GO" id="GO:0045892">
    <property type="term" value="P:negative regulation of DNA-templated transcription"/>
    <property type="evidence" value="ECO:0007669"/>
    <property type="project" value="TreeGrafter"/>
</dbReference>
<keyword evidence="8" id="KW-0408">Iron</keyword>
<protein>
    <submittedName>
        <fullName evidence="9">FUR family transcriptional regulator</fullName>
    </submittedName>
</protein>
<reference evidence="9 10" key="1">
    <citation type="submission" date="2012-09" db="EMBL/GenBank/DDBJ databases">
        <title>Genome Sequence of alkane-degrading Bacterium Alcanivorax sp. 19-m-6.</title>
        <authorList>
            <person name="Lai Q."/>
            <person name="Shao Z."/>
        </authorList>
    </citation>
    <scope>NUCLEOTIDE SEQUENCE [LARGE SCALE GENOMIC DNA]</scope>
    <source>
        <strain evidence="9 10">19-m-6</strain>
    </source>
</reference>
<dbReference type="GO" id="GO:0008270">
    <property type="term" value="F:zinc ion binding"/>
    <property type="evidence" value="ECO:0007669"/>
    <property type="project" value="TreeGrafter"/>
</dbReference>
<dbReference type="eggNOG" id="COG0735">
    <property type="taxonomic scope" value="Bacteria"/>
</dbReference>
<dbReference type="PANTHER" id="PTHR33202:SF6">
    <property type="entry name" value="ZINC UPTAKE REGULATION PROTEIN"/>
    <property type="match status" value="1"/>
</dbReference>
<dbReference type="PANTHER" id="PTHR33202">
    <property type="entry name" value="ZINC UPTAKE REGULATION PROTEIN"/>
    <property type="match status" value="1"/>
</dbReference>
<dbReference type="PATRIC" id="fig|1177154.3.peg.234"/>
<keyword evidence="2" id="KW-0678">Repressor</keyword>
<evidence type="ECO:0000256" key="6">
    <source>
        <dbReference type="ARBA" id="ARBA00023163"/>
    </source>
</evidence>
<comment type="cofactor">
    <cofactor evidence="7">
        <name>Zn(2+)</name>
        <dbReference type="ChEBI" id="CHEBI:29105"/>
    </cofactor>
    <text evidence="7">Binds 1 zinc ion per subunit.</text>
</comment>
<keyword evidence="3 7" id="KW-0862">Zinc</keyword>
<dbReference type="GO" id="GO:0005829">
    <property type="term" value="C:cytosol"/>
    <property type="evidence" value="ECO:0007669"/>
    <property type="project" value="TreeGrafter"/>
</dbReference>
<proteinExistence type="inferred from homology"/>
<feature type="binding site" evidence="7">
    <location>
        <position position="149"/>
    </location>
    <ligand>
        <name>Zn(2+)</name>
        <dbReference type="ChEBI" id="CHEBI:29105"/>
    </ligand>
</feature>
<feature type="binding site" evidence="8">
    <location>
        <position position="93"/>
    </location>
    <ligand>
        <name>Fe cation</name>
        <dbReference type="ChEBI" id="CHEBI:24875"/>
    </ligand>
</feature>
<dbReference type="EMBL" id="ARXV01000001">
    <property type="protein sequence ID" value="KGD66564.1"/>
    <property type="molecule type" value="Genomic_DNA"/>
</dbReference>
<dbReference type="AlphaFoldDB" id="A0A095SQE0"/>
<evidence type="ECO:0000256" key="1">
    <source>
        <dbReference type="ARBA" id="ARBA00007957"/>
    </source>
</evidence>
<dbReference type="InterPro" id="IPR002481">
    <property type="entry name" value="FUR"/>
</dbReference>
<keyword evidence="7" id="KW-0479">Metal-binding</keyword>
<evidence type="ECO:0000256" key="7">
    <source>
        <dbReference type="PIRSR" id="PIRSR602481-1"/>
    </source>
</evidence>
<dbReference type="RefSeq" id="WP_035229566.1">
    <property type="nucleotide sequence ID" value="NZ_ARXV01000001.1"/>
</dbReference>
<dbReference type="Proteomes" id="UP000029444">
    <property type="component" value="Unassembled WGS sequence"/>
</dbReference>
<feature type="binding site" evidence="7">
    <location>
        <position position="146"/>
    </location>
    <ligand>
        <name>Zn(2+)</name>
        <dbReference type="ChEBI" id="CHEBI:29105"/>
    </ligand>
</feature>
<dbReference type="InterPro" id="IPR043135">
    <property type="entry name" value="Fur_C"/>
</dbReference>
<comment type="cofactor">
    <cofactor evidence="8">
        <name>Mn(2+)</name>
        <dbReference type="ChEBI" id="CHEBI:29035"/>
    </cofactor>
    <cofactor evidence="8">
        <name>Fe(2+)</name>
        <dbReference type="ChEBI" id="CHEBI:29033"/>
    </cofactor>
    <text evidence="8">Binds 1 Mn(2+) or Fe(2+) ion per subunit.</text>
</comment>
<keyword evidence="6" id="KW-0804">Transcription</keyword>
<organism evidence="9 10">
    <name type="scientific">Alcanivorax nanhaiticus</name>
    <dbReference type="NCBI Taxonomy" id="1177154"/>
    <lineage>
        <taxon>Bacteria</taxon>
        <taxon>Pseudomonadati</taxon>
        <taxon>Pseudomonadota</taxon>
        <taxon>Gammaproteobacteria</taxon>
        <taxon>Oceanospirillales</taxon>
        <taxon>Alcanivoracaceae</taxon>
        <taxon>Alcanivorax</taxon>
    </lineage>
</organism>
<dbReference type="STRING" id="1177154.Y5S_00231"/>
<dbReference type="InterPro" id="IPR036390">
    <property type="entry name" value="WH_DNA-bd_sf"/>
</dbReference>
<dbReference type="Gene3D" id="3.30.1490.190">
    <property type="match status" value="1"/>
</dbReference>
<feature type="binding site" evidence="7">
    <location>
        <position position="104"/>
    </location>
    <ligand>
        <name>Zn(2+)</name>
        <dbReference type="ChEBI" id="CHEBI:29105"/>
    </ligand>
</feature>
<name>A0A095SQE0_9GAMM</name>